<gene>
    <name evidence="2" type="ORF">AB5J58_24505</name>
</gene>
<dbReference type="RefSeq" id="WP_369189093.1">
    <property type="nucleotide sequence ID" value="NZ_CP163431.1"/>
</dbReference>
<evidence type="ECO:0000313" key="2">
    <source>
        <dbReference type="EMBL" id="XDQ03115.1"/>
    </source>
</evidence>
<dbReference type="AlphaFoldDB" id="A0AB39M9P0"/>
<protein>
    <submittedName>
        <fullName evidence="2">Uncharacterized protein</fullName>
    </submittedName>
</protein>
<feature type="region of interest" description="Disordered" evidence="1">
    <location>
        <begin position="1"/>
        <end position="56"/>
    </location>
</feature>
<name>A0AB39M9P0_9ACTN</name>
<organism evidence="2">
    <name type="scientific">Streptomyces sp. R08</name>
    <dbReference type="NCBI Taxonomy" id="3238624"/>
    <lineage>
        <taxon>Bacteria</taxon>
        <taxon>Bacillati</taxon>
        <taxon>Actinomycetota</taxon>
        <taxon>Actinomycetes</taxon>
        <taxon>Kitasatosporales</taxon>
        <taxon>Streptomycetaceae</taxon>
        <taxon>Streptomyces</taxon>
    </lineage>
</organism>
<accession>A0AB39M9P0</accession>
<sequence length="198" mass="20697">MRDADDDGGEADRKSPVPAPPVSRSPQLRREQQSGKATEEKADQDHADKRGGILAKDTVGGALDKVMPGTKDMVEKVPDWAWPFRSFLASVADPGTSVELEVTATDPETDAVTVTATLTATDGPTESAPLEVTVTVTPADPETPSEPATVAVEVTNTDTGEHATAERETTPEAITVTAMVTTVATVGDVLRDDYAPAA</sequence>
<evidence type="ECO:0000256" key="1">
    <source>
        <dbReference type="SAM" id="MobiDB-lite"/>
    </source>
</evidence>
<dbReference type="EMBL" id="CP163431">
    <property type="protein sequence ID" value="XDQ03115.1"/>
    <property type="molecule type" value="Genomic_DNA"/>
</dbReference>
<proteinExistence type="predicted"/>
<reference evidence="2" key="1">
    <citation type="submission" date="2024-07" db="EMBL/GenBank/DDBJ databases">
        <authorList>
            <person name="Yu S.T."/>
        </authorList>
    </citation>
    <scope>NUCLEOTIDE SEQUENCE</scope>
    <source>
        <strain evidence="2">R08</strain>
    </source>
</reference>
<feature type="compositionally biased region" description="Basic and acidic residues" evidence="1">
    <location>
        <begin position="28"/>
        <end position="51"/>
    </location>
</feature>